<dbReference type="InterPro" id="IPR009057">
    <property type="entry name" value="Homeodomain-like_sf"/>
</dbReference>
<evidence type="ECO:0000313" key="5">
    <source>
        <dbReference type="EMBL" id="SHG75856.1"/>
    </source>
</evidence>
<protein>
    <submittedName>
        <fullName evidence="5">Transcriptional regulator, AraC family</fullName>
    </submittedName>
</protein>
<reference evidence="6" key="1">
    <citation type="submission" date="2016-11" db="EMBL/GenBank/DDBJ databases">
        <authorList>
            <person name="Varghese N."/>
            <person name="Submissions S."/>
        </authorList>
    </citation>
    <scope>NUCLEOTIDE SEQUENCE [LARGE SCALE GENOMIC DNA]</scope>
    <source>
        <strain evidence="6">DSM 27619</strain>
    </source>
</reference>
<dbReference type="SUPFAM" id="SSF46689">
    <property type="entry name" value="Homeodomain-like"/>
    <property type="match status" value="1"/>
</dbReference>
<organism evidence="5 6">
    <name type="scientific">Chryseobacterium arachidis</name>
    <dbReference type="NCBI Taxonomy" id="1416778"/>
    <lineage>
        <taxon>Bacteria</taxon>
        <taxon>Pseudomonadati</taxon>
        <taxon>Bacteroidota</taxon>
        <taxon>Flavobacteriia</taxon>
        <taxon>Flavobacteriales</taxon>
        <taxon>Weeksellaceae</taxon>
        <taxon>Chryseobacterium group</taxon>
        <taxon>Chryseobacterium</taxon>
    </lineage>
</organism>
<evidence type="ECO:0000256" key="3">
    <source>
        <dbReference type="ARBA" id="ARBA00023163"/>
    </source>
</evidence>
<dbReference type="GO" id="GO:0043565">
    <property type="term" value="F:sequence-specific DNA binding"/>
    <property type="evidence" value="ECO:0007669"/>
    <property type="project" value="InterPro"/>
</dbReference>
<dbReference type="AlphaFoldDB" id="A0A1M5MF38"/>
<evidence type="ECO:0000259" key="4">
    <source>
        <dbReference type="PROSITE" id="PS01124"/>
    </source>
</evidence>
<dbReference type="STRING" id="1416778.SAMN05443633_12210"/>
<keyword evidence="6" id="KW-1185">Reference proteome</keyword>
<evidence type="ECO:0000313" key="6">
    <source>
        <dbReference type="Proteomes" id="UP000184518"/>
    </source>
</evidence>
<dbReference type="Gene3D" id="1.10.10.60">
    <property type="entry name" value="Homeodomain-like"/>
    <property type="match status" value="1"/>
</dbReference>
<gene>
    <name evidence="5" type="ORF">SAMN05443633_12210</name>
</gene>
<dbReference type="PROSITE" id="PS01124">
    <property type="entry name" value="HTH_ARAC_FAMILY_2"/>
    <property type="match status" value="1"/>
</dbReference>
<dbReference type="PANTHER" id="PTHR43280">
    <property type="entry name" value="ARAC-FAMILY TRANSCRIPTIONAL REGULATOR"/>
    <property type="match status" value="1"/>
</dbReference>
<dbReference type="OrthoDB" id="2585681at2"/>
<dbReference type="InterPro" id="IPR018060">
    <property type="entry name" value="HTH_AraC"/>
</dbReference>
<dbReference type="InterPro" id="IPR003313">
    <property type="entry name" value="AraC-bd"/>
</dbReference>
<proteinExistence type="predicted"/>
<dbReference type="RefSeq" id="WP_072964095.1">
    <property type="nucleotide sequence ID" value="NZ_FQUT01000022.1"/>
</dbReference>
<evidence type="ECO:0000256" key="1">
    <source>
        <dbReference type="ARBA" id="ARBA00023015"/>
    </source>
</evidence>
<sequence>MFTTYNITDFPSENSVKGMFTLERFEYLKRPPNLEWPHKHSFYEILWLTSGIATQVIDYHQNEIEPNTLFFISPGQLHQMSSTKDVKGYSITFTEEFLMLTANNKDKLLSLSFLDNSVGLPSLQLSDESRNELLKVIEMMENEAERKEKSSVIIGHLLFVLLNKIQRIADSKRETYEHSNVIRFKNFKKLVEENFKIHKNLQFYSDQMAMTSHRLNQICKQVSGKPAGEFIRERILLEIKRLLIHSDWPIGDISDYLGFEDVSYFSRQFREKEKMTPLAYRREMSEKYQNL</sequence>
<evidence type="ECO:0000256" key="2">
    <source>
        <dbReference type="ARBA" id="ARBA00023125"/>
    </source>
</evidence>
<accession>A0A1M5MF38</accession>
<dbReference type="Pfam" id="PF02311">
    <property type="entry name" value="AraC_binding"/>
    <property type="match status" value="1"/>
</dbReference>
<keyword evidence="3" id="KW-0804">Transcription</keyword>
<dbReference type="SUPFAM" id="SSF51215">
    <property type="entry name" value="Regulatory protein AraC"/>
    <property type="match status" value="1"/>
</dbReference>
<dbReference type="GO" id="GO:0003700">
    <property type="term" value="F:DNA-binding transcription factor activity"/>
    <property type="evidence" value="ECO:0007669"/>
    <property type="project" value="InterPro"/>
</dbReference>
<feature type="domain" description="HTH araC/xylS-type" evidence="4">
    <location>
        <begin position="185"/>
        <end position="283"/>
    </location>
</feature>
<dbReference type="PANTHER" id="PTHR43280:SF32">
    <property type="entry name" value="TRANSCRIPTIONAL REGULATORY PROTEIN"/>
    <property type="match status" value="1"/>
</dbReference>
<name>A0A1M5MF38_9FLAO</name>
<keyword evidence="2" id="KW-0238">DNA-binding</keyword>
<keyword evidence="1" id="KW-0805">Transcription regulation</keyword>
<dbReference type="InterPro" id="IPR037923">
    <property type="entry name" value="HTH-like"/>
</dbReference>
<dbReference type="InterPro" id="IPR014710">
    <property type="entry name" value="RmlC-like_jellyroll"/>
</dbReference>
<dbReference type="Pfam" id="PF12833">
    <property type="entry name" value="HTH_18"/>
    <property type="match status" value="1"/>
</dbReference>
<dbReference type="SMART" id="SM00342">
    <property type="entry name" value="HTH_ARAC"/>
    <property type="match status" value="1"/>
</dbReference>
<dbReference type="EMBL" id="FQUT01000022">
    <property type="protein sequence ID" value="SHG75856.1"/>
    <property type="molecule type" value="Genomic_DNA"/>
</dbReference>
<dbReference type="Proteomes" id="UP000184518">
    <property type="component" value="Unassembled WGS sequence"/>
</dbReference>
<dbReference type="Gene3D" id="2.60.120.10">
    <property type="entry name" value="Jelly Rolls"/>
    <property type="match status" value="1"/>
</dbReference>